<accession>A0ABW4YDW3</accession>
<gene>
    <name evidence="1" type="ORF">ACFSJC_18660</name>
</gene>
<comment type="caution">
    <text evidence="1">The sequence shown here is derived from an EMBL/GenBank/DDBJ whole genome shotgun (WGS) entry which is preliminary data.</text>
</comment>
<dbReference type="NCBIfam" id="TIGR03831">
    <property type="entry name" value="YgiT_finger"/>
    <property type="match status" value="1"/>
</dbReference>
<sequence>MTRHCAFCGHKHLTAKTARYIHQLNDELLIIDDVPCLECEFCGEQYFDAAVLKAIEAEHTAIMEHRKAPQATKRVAVESYASFGG</sequence>
<reference evidence="2" key="1">
    <citation type="journal article" date="2019" name="Int. J. Syst. Evol. Microbiol.">
        <title>The Global Catalogue of Microorganisms (GCM) 10K type strain sequencing project: providing services to taxonomists for standard genome sequencing and annotation.</title>
        <authorList>
            <consortium name="The Broad Institute Genomics Platform"/>
            <consortium name="The Broad Institute Genome Sequencing Center for Infectious Disease"/>
            <person name="Wu L."/>
            <person name="Ma J."/>
        </authorList>
    </citation>
    <scope>NUCLEOTIDE SEQUENCE [LARGE SCALE GENOMIC DNA]</scope>
    <source>
        <strain evidence="2">KACC 12597</strain>
    </source>
</reference>
<evidence type="ECO:0000313" key="2">
    <source>
        <dbReference type="Proteomes" id="UP001597337"/>
    </source>
</evidence>
<keyword evidence="2" id="KW-1185">Reference proteome</keyword>
<proteinExistence type="predicted"/>
<name>A0ABW4YDW3_9GAMM</name>
<protein>
    <submittedName>
        <fullName evidence="1">YgiT-type zinc finger protein</fullName>
    </submittedName>
</protein>
<dbReference type="Proteomes" id="UP001597337">
    <property type="component" value="Unassembled WGS sequence"/>
</dbReference>
<dbReference type="EMBL" id="JBHUHX010000059">
    <property type="protein sequence ID" value="MFD2113874.1"/>
    <property type="molecule type" value="Genomic_DNA"/>
</dbReference>
<evidence type="ECO:0000313" key="1">
    <source>
        <dbReference type="EMBL" id="MFD2113874.1"/>
    </source>
</evidence>
<dbReference type="RefSeq" id="WP_386028708.1">
    <property type="nucleotide sequence ID" value="NZ_JBHUHX010000059.1"/>
</dbReference>
<dbReference type="InterPro" id="IPR022453">
    <property type="entry name" value="Znf_MqsA-type"/>
</dbReference>
<dbReference type="Gene3D" id="3.10.20.860">
    <property type="match status" value="1"/>
</dbReference>
<organism evidence="1 2">
    <name type="scientific">Thiorhodococcus fuscus</name>
    <dbReference type="NCBI Taxonomy" id="527200"/>
    <lineage>
        <taxon>Bacteria</taxon>
        <taxon>Pseudomonadati</taxon>
        <taxon>Pseudomonadota</taxon>
        <taxon>Gammaproteobacteria</taxon>
        <taxon>Chromatiales</taxon>
        <taxon>Chromatiaceae</taxon>
        <taxon>Thiorhodococcus</taxon>
    </lineage>
</organism>